<evidence type="ECO:0000313" key="2">
    <source>
        <dbReference type="Proteomes" id="UP000247744"/>
    </source>
</evidence>
<organism evidence="1 2">
    <name type="scientific">Bifidobacterium asteroides</name>
    <dbReference type="NCBI Taxonomy" id="1684"/>
    <lineage>
        <taxon>Bacteria</taxon>
        <taxon>Bacillati</taxon>
        <taxon>Actinomycetota</taxon>
        <taxon>Actinomycetes</taxon>
        <taxon>Bifidobacteriales</taxon>
        <taxon>Bifidobacteriaceae</taxon>
        <taxon>Bifidobacterium</taxon>
    </lineage>
</organism>
<gene>
    <name evidence="1" type="ORF">DKK75_05400</name>
</gene>
<dbReference type="AlphaFoldDB" id="A0A318ME64"/>
<proteinExistence type="predicted"/>
<protein>
    <submittedName>
        <fullName evidence="1">Uncharacterized protein</fullName>
    </submittedName>
</protein>
<evidence type="ECO:0000313" key="1">
    <source>
        <dbReference type="EMBL" id="PXY82221.1"/>
    </source>
</evidence>
<name>A0A318ME64_9BIFI</name>
<comment type="caution">
    <text evidence="1">The sequence shown here is derived from an EMBL/GenBank/DDBJ whole genome shotgun (WGS) entry which is preliminary data.</text>
</comment>
<accession>A0A318ME64</accession>
<dbReference type="EMBL" id="QGLL01000008">
    <property type="protein sequence ID" value="PXY82221.1"/>
    <property type="molecule type" value="Genomic_DNA"/>
</dbReference>
<sequence length="61" mass="6523">MLDGISLFAFSLFCPARVRPQATPAFSAALFLLRVSGQAASKAMQSEEIISSLARFTDVGE</sequence>
<dbReference type="Proteomes" id="UP000247744">
    <property type="component" value="Unassembled WGS sequence"/>
</dbReference>
<reference evidence="1 2" key="1">
    <citation type="submission" date="2018-05" db="EMBL/GenBank/DDBJ databases">
        <title>Reference genomes for bee gut microbiota database.</title>
        <authorList>
            <person name="Ellegaard K.M."/>
        </authorList>
    </citation>
    <scope>NUCLEOTIDE SEQUENCE [LARGE SCALE GENOMIC DNA]</scope>
    <source>
        <strain evidence="1 2">ESL0200</strain>
    </source>
</reference>